<evidence type="ECO:0000313" key="2">
    <source>
        <dbReference type="EMBL" id="JAG12774.1"/>
    </source>
</evidence>
<dbReference type="EMBL" id="GBHO01030830">
    <property type="protein sequence ID" value="JAG12774.1"/>
    <property type="molecule type" value="Transcribed_RNA"/>
</dbReference>
<dbReference type="EMBL" id="GBHO01030829">
    <property type="protein sequence ID" value="JAG12775.1"/>
    <property type="molecule type" value="Transcribed_RNA"/>
</dbReference>
<name>A0A0A9WYF4_LYGHE</name>
<keyword evidence="2" id="KW-0418">Kinase</keyword>
<reference evidence="2" key="1">
    <citation type="journal article" date="2014" name="PLoS ONE">
        <title>Transcriptome-Based Identification of ABC Transporters in the Western Tarnished Plant Bug Lygus hesperus.</title>
        <authorList>
            <person name="Hull J.J."/>
            <person name="Chaney K."/>
            <person name="Geib S.M."/>
            <person name="Fabrick J.A."/>
            <person name="Brent C.S."/>
            <person name="Walsh D."/>
            <person name="Lavine L.C."/>
        </authorList>
    </citation>
    <scope>NUCLEOTIDE SEQUENCE</scope>
</reference>
<dbReference type="InterPro" id="IPR003152">
    <property type="entry name" value="FATC_dom"/>
</dbReference>
<protein>
    <submittedName>
        <fullName evidence="2">Protein kinase rad3</fullName>
    </submittedName>
</protein>
<evidence type="ECO:0000259" key="1">
    <source>
        <dbReference type="Pfam" id="PF02260"/>
    </source>
</evidence>
<evidence type="ECO:0000313" key="4">
    <source>
        <dbReference type="EMBL" id="JAG12777.1"/>
    </source>
</evidence>
<accession>A0A0A9WYF4</accession>
<reference evidence="2" key="2">
    <citation type="submission" date="2014-07" db="EMBL/GenBank/DDBJ databases">
        <authorList>
            <person name="Hull J."/>
        </authorList>
    </citation>
    <scope>NUCLEOTIDE SEQUENCE</scope>
</reference>
<dbReference type="GO" id="GO:0016301">
    <property type="term" value="F:kinase activity"/>
    <property type="evidence" value="ECO:0007669"/>
    <property type="project" value="UniProtKB-KW"/>
</dbReference>
<keyword evidence="2" id="KW-0808">Transferase</keyword>
<dbReference type="AlphaFoldDB" id="A0A0A9WYF4"/>
<sequence length="107" mass="12182">MPCRLTRDVVDGLLGRTTCNLFTNVALTTLRLCRRFRFQFTGLLLVLDRAPASQHPILEVTSPFDIIVRDFNNRIRGPLRSTLCTVVRDATSKRNLCAMYHGWGAIF</sequence>
<dbReference type="EMBL" id="GBHO01030827">
    <property type="protein sequence ID" value="JAG12777.1"/>
    <property type="molecule type" value="Transcribed_RNA"/>
</dbReference>
<organism evidence="2">
    <name type="scientific">Lygus hesperus</name>
    <name type="common">Western plant bug</name>
    <dbReference type="NCBI Taxonomy" id="30085"/>
    <lineage>
        <taxon>Eukaryota</taxon>
        <taxon>Metazoa</taxon>
        <taxon>Ecdysozoa</taxon>
        <taxon>Arthropoda</taxon>
        <taxon>Hexapoda</taxon>
        <taxon>Insecta</taxon>
        <taxon>Pterygota</taxon>
        <taxon>Neoptera</taxon>
        <taxon>Paraneoptera</taxon>
        <taxon>Hemiptera</taxon>
        <taxon>Heteroptera</taxon>
        <taxon>Panheteroptera</taxon>
        <taxon>Cimicomorpha</taxon>
        <taxon>Miridae</taxon>
        <taxon>Mirini</taxon>
        <taxon>Lygus</taxon>
    </lineage>
</organism>
<gene>
    <name evidence="2" type="primary">rad3_3</name>
    <name evidence="4" type="synonym">rad3_1</name>
    <name evidence="3" type="synonym">rad3_2</name>
    <name evidence="4" type="ORF">CM83_16967</name>
    <name evidence="3" type="ORF">CM83_16972</name>
    <name evidence="2" type="ORF">CM83_16977</name>
</gene>
<feature type="domain" description="FATC" evidence="1">
    <location>
        <begin position="87"/>
        <end position="105"/>
    </location>
</feature>
<proteinExistence type="predicted"/>
<evidence type="ECO:0000313" key="3">
    <source>
        <dbReference type="EMBL" id="JAG12775.1"/>
    </source>
</evidence>
<dbReference type="Pfam" id="PF02260">
    <property type="entry name" value="FATC"/>
    <property type="match status" value="1"/>
</dbReference>